<accession>A0A939HAQ2</accession>
<evidence type="ECO:0000259" key="6">
    <source>
        <dbReference type="PROSITE" id="PS50928"/>
    </source>
</evidence>
<feature type="transmembrane region" description="Helical" evidence="5">
    <location>
        <begin position="7"/>
        <end position="28"/>
    </location>
</feature>
<dbReference type="PANTHER" id="PTHR43839">
    <property type="entry name" value="OPPC IN A BINDING PROTEIN-DEPENDENT TRANSPORT SYSTEM"/>
    <property type="match status" value="1"/>
</dbReference>
<proteinExistence type="inferred from homology"/>
<evidence type="ECO:0000256" key="4">
    <source>
        <dbReference type="ARBA" id="ARBA00023136"/>
    </source>
</evidence>
<dbReference type="SUPFAM" id="SSF53187">
    <property type="entry name" value="Zn-dependent exopeptidases"/>
    <property type="match status" value="1"/>
</dbReference>
<reference evidence="7" key="1">
    <citation type="submission" date="2021-03" db="EMBL/GenBank/DDBJ databases">
        <title>Proteiniclasticum marinus sp. nov., isolated from tidal flat sediment.</title>
        <authorList>
            <person name="Namirimu T."/>
            <person name="Yang J.-A."/>
            <person name="Yang S.-H."/>
            <person name="Kim Y.-J."/>
            <person name="Kwon K.K."/>
        </authorList>
    </citation>
    <scope>NUCLEOTIDE SEQUENCE</scope>
    <source>
        <strain evidence="7">SCR006</strain>
    </source>
</reference>
<evidence type="ECO:0000256" key="1">
    <source>
        <dbReference type="ARBA" id="ARBA00004141"/>
    </source>
</evidence>
<evidence type="ECO:0000256" key="3">
    <source>
        <dbReference type="ARBA" id="ARBA00022989"/>
    </source>
</evidence>
<dbReference type="CDD" id="cd06261">
    <property type="entry name" value="TM_PBP2"/>
    <property type="match status" value="1"/>
</dbReference>
<dbReference type="SUPFAM" id="SSF161098">
    <property type="entry name" value="MetI-like"/>
    <property type="match status" value="1"/>
</dbReference>
<keyword evidence="5" id="KW-0813">Transport</keyword>
<dbReference type="AlphaFoldDB" id="A0A939HAQ2"/>
<dbReference type="PANTHER" id="PTHR43839:SF3">
    <property type="entry name" value="OLIGOPEPTIDE ABC TRANSPORTER, PERMEASE PROTEIN"/>
    <property type="match status" value="1"/>
</dbReference>
<dbReference type="Proteomes" id="UP000664218">
    <property type="component" value="Unassembled WGS sequence"/>
</dbReference>
<gene>
    <name evidence="7" type="ORF">J3A84_03740</name>
</gene>
<keyword evidence="3 5" id="KW-1133">Transmembrane helix</keyword>
<comment type="caution">
    <text evidence="7">The sequence shown here is derived from an EMBL/GenBank/DDBJ whole genome shotgun (WGS) entry which is preliminary data.</text>
</comment>
<keyword evidence="8" id="KW-1185">Reference proteome</keyword>
<dbReference type="RefSeq" id="WP_207598673.1">
    <property type="nucleotide sequence ID" value="NZ_JAFNJU010000002.1"/>
</dbReference>
<feature type="transmembrane region" description="Helical" evidence="5">
    <location>
        <begin position="223"/>
        <end position="240"/>
    </location>
</feature>
<dbReference type="GO" id="GO:0055085">
    <property type="term" value="P:transmembrane transport"/>
    <property type="evidence" value="ECO:0007669"/>
    <property type="project" value="InterPro"/>
</dbReference>
<dbReference type="GO" id="GO:0005886">
    <property type="term" value="C:plasma membrane"/>
    <property type="evidence" value="ECO:0007669"/>
    <property type="project" value="UniProtKB-SubCell"/>
</dbReference>
<feature type="transmembrane region" description="Helical" evidence="5">
    <location>
        <begin position="121"/>
        <end position="142"/>
    </location>
</feature>
<feature type="transmembrane region" description="Helical" evidence="5">
    <location>
        <begin position="343"/>
        <end position="362"/>
    </location>
</feature>
<evidence type="ECO:0000313" key="7">
    <source>
        <dbReference type="EMBL" id="MBO1264155.1"/>
    </source>
</evidence>
<evidence type="ECO:0000256" key="5">
    <source>
        <dbReference type="RuleBase" id="RU363032"/>
    </source>
</evidence>
<protein>
    <submittedName>
        <fullName evidence="7">ABC transporter permease</fullName>
    </submittedName>
</protein>
<keyword evidence="4 5" id="KW-0472">Membrane</keyword>
<dbReference type="InterPro" id="IPR000515">
    <property type="entry name" value="MetI-like"/>
</dbReference>
<evidence type="ECO:0000256" key="2">
    <source>
        <dbReference type="ARBA" id="ARBA00022692"/>
    </source>
</evidence>
<dbReference type="InterPro" id="IPR035906">
    <property type="entry name" value="MetI-like_sf"/>
</dbReference>
<feature type="domain" description="ABC transmembrane type-1" evidence="6">
    <location>
        <begin position="84"/>
        <end position="299"/>
    </location>
</feature>
<dbReference type="EMBL" id="JAFNJU010000002">
    <property type="protein sequence ID" value="MBO1264155.1"/>
    <property type="molecule type" value="Genomic_DNA"/>
</dbReference>
<sequence length="816" mass="92665">MKKINYPLMIGGVLFLFFMAAAMFPALFTDKDPMFEEPPRTMEVVVEGEVKDEFTMHPIWPSDHNLMGTDVAGRDIYARLVYGTGNTLRLGFYIAFFRILLGMPIGILAGMGKKFFQKLILFFNTYFSAVPILILSFLIFRMNFFRNLQIDRSILLYSLILAVLGWSRVAGILADTVKRIMEEDFIEGQIAIGKTWPQIIRQNLFPHVVPTALSSFFKEAGQGIFLIAQLAVLGIFVGTIREVKTLAFRASYEMSIEPEWGSMLLKLTSQLERFEDNWWLVVFPVLTFTLAVMALNLLGEGLRLEFSKRDSRFVSHVRQAYFVLSPRVFLMELRHLRRHWKPVLLKTVSVSVLLALLLVPSYSPLGDFSVDRAREHLIELINEKYEGRVSGSEGGYAAGEYIISTMESYGFETREFPIQYAYPNMNPDREVDVALAHRTPLIMKEAKITLTDAEGNVGKYNLYDDFSVLEVPMDYDRPGEKVVREGRAMEWEREDYSMEDRSLFPVSYAGLDEVIRGMDHLPGFMDPTDIAEFLIVDGHEARSGTYSSYKLTIIPYGELQEKLMAGPCDVAIEYTVPEIPPKEGRIIESWLIPEGRTLEDPGQSLIIGVPYDGIRLSNGTSSVEGTTALATALEIARAITEEEEEEGYKKSILFLFLDRESDLLGENRNDYYLRHAEVSAGGGYMYLELLGSGLKGDKEVDLLAYFGQLNKEDSFRSLLRMESTLKEMKVPYTRYQSLLPPDDWRESTPIYKTVSRQLLNFRTNAHLAVGIGKAYHNQKGTEKDTLSNLNLKKMESIGQMVTDLIVSRENFGLGEP</sequence>
<feature type="transmembrane region" description="Helical" evidence="5">
    <location>
        <begin position="154"/>
        <end position="174"/>
    </location>
</feature>
<organism evidence="7 8">
    <name type="scientific">Proteiniclasticum aestuarii</name>
    <dbReference type="NCBI Taxonomy" id="2817862"/>
    <lineage>
        <taxon>Bacteria</taxon>
        <taxon>Bacillati</taxon>
        <taxon>Bacillota</taxon>
        <taxon>Clostridia</taxon>
        <taxon>Eubacteriales</taxon>
        <taxon>Clostridiaceae</taxon>
        <taxon>Proteiniclasticum</taxon>
    </lineage>
</organism>
<name>A0A939HAQ2_9CLOT</name>
<keyword evidence="2 5" id="KW-0812">Transmembrane</keyword>
<feature type="transmembrane region" description="Helical" evidence="5">
    <location>
        <begin position="90"/>
        <end position="109"/>
    </location>
</feature>
<dbReference type="Gene3D" id="3.40.630.10">
    <property type="entry name" value="Zn peptidases"/>
    <property type="match status" value="2"/>
</dbReference>
<comment type="similarity">
    <text evidence="5">Belongs to the binding-protein-dependent transport system permease family.</text>
</comment>
<feature type="transmembrane region" description="Helical" evidence="5">
    <location>
        <begin position="278"/>
        <end position="299"/>
    </location>
</feature>
<dbReference type="Pfam" id="PF00528">
    <property type="entry name" value="BPD_transp_1"/>
    <property type="match status" value="1"/>
</dbReference>
<dbReference type="Gene3D" id="1.10.3720.10">
    <property type="entry name" value="MetI-like"/>
    <property type="match status" value="1"/>
</dbReference>
<dbReference type="PROSITE" id="PS50928">
    <property type="entry name" value="ABC_TM1"/>
    <property type="match status" value="1"/>
</dbReference>
<evidence type="ECO:0000313" key="8">
    <source>
        <dbReference type="Proteomes" id="UP000664218"/>
    </source>
</evidence>
<comment type="subcellular location">
    <subcellularLocation>
        <location evidence="5">Cell membrane</location>
        <topology evidence="5">Multi-pass membrane protein</topology>
    </subcellularLocation>
    <subcellularLocation>
        <location evidence="1">Membrane</location>
        <topology evidence="1">Multi-pass membrane protein</topology>
    </subcellularLocation>
</comment>